<dbReference type="Proteomes" id="UP001151081">
    <property type="component" value="Unassembled WGS sequence"/>
</dbReference>
<gene>
    <name evidence="3" type="ORF">KEG57_30115</name>
</gene>
<accession>A0A9X3X8L4</accession>
<evidence type="ECO:0000313" key="3">
    <source>
        <dbReference type="EMBL" id="MDC3984775.1"/>
    </source>
</evidence>
<dbReference type="AlphaFoldDB" id="A0A9X3X8L4"/>
<protein>
    <submittedName>
        <fullName evidence="3">Uncharacterized protein</fullName>
    </submittedName>
</protein>
<organism evidence="3 4">
    <name type="scientific">Polyangium jinanense</name>
    <dbReference type="NCBI Taxonomy" id="2829994"/>
    <lineage>
        <taxon>Bacteria</taxon>
        <taxon>Pseudomonadati</taxon>
        <taxon>Myxococcota</taxon>
        <taxon>Polyangia</taxon>
        <taxon>Polyangiales</taxon>
        <taxon>Polyangiaceae</taxon>
        <taxon>Polyangium</taxon>
    </lineage>
</organism>
<name>A0A9X3X8L4_9BACT</name>
<evidence type="ECO:0000256" key="2">
    <source>
        <dbReference type="SAM" id="SignalP"/>
    </source>
</evidence>
<dbReference type="PROSITE" id="PS51257">
    <property type="entry name" value="PROKAR_LIPOPROTEIN"/>
    <property type="match status" value="1"/>
</dbReference>
<keyword evidence="2" id="KW-0732">Signal</keyword>
<proteinExistence type="predicted"/>
<sequence>MRRNVLLGLVISSGLSVLAAGVGCGGGGSDPTGAGGEGGSGGAGGASQSSSSSSSVAQSGSGGSTPADSNISCDTAAELFLDDPGLQDTLDPIDTDEDFYKFKGAKGQAILLSTDAKPPQDEFDNTYPDLVLTLYKKQGAQWVQIAENDDPFPRSSNDSALYTILPASDDDEYCMRVTECNVWVGGAPGCAPSADITTYDYAVGAGILDASLESIAAETEPNDAAEQATAVEYSKNPQSGNYYLSLQWGGYGSAADVDIWSFNVPADAVTVMGDRPVCNFDFYPGGTAGGGSTATSGVIAYVTTAADPTKKLAQVDVTAAATPAQIAVPCELGTDYLFFMTRKAGSTAGENDFYFVNHGGTGSNALEAGPNDAVDTPEALKATPNGTTTSYFVDGDLDAAPTDIDYYSVDVPDGSATISVACGGQRSGSGLRGLKVSVLGANDMPITGGIGTESETKDLFLQDVNIPAGVTSLKIKVEAASQDAEVASTFYRCGIHVAPPANP</sequence>
<keyword evidence="4" id="KW-1185">Reference proteome</keyword>
<comment type="caution">
    <text evidence="3">The sequence shown here is derived from an EMBL/GenBank/DDBJ whole genome shotgun (WGS) entry which is preliminary data.</text>
</comment>
<evidence type="ECO:0000256" key="1">
    <source>
        <dbReference type="SAM" id="MobiDB-lite"/>
    </source>
</evidence>
<feature type="chain" id="PRO_5040912623" evidence="2">
    <location>
        <begin position="20"/>
        <end position="503"/>
    </location>
</feature>
<feature type="region of interest" description="Disordered" evidence="1">
    <location>
        <begin position="29"/>
        <end position="69"/>
    </location>
</feature>
<reference evidence="3 4" key="1">
    <citation type="submission" date="2021-04" db="EMBL/GenBank/DDBJ databases">
        <title>Genome analysis of Polyangium sp.</title>
        <authorList>
            <person name="Li Y."/>
            <person name="Wang J."/>
        </authorList>
    </citation>
    <scope>NUCLEOTIDE SEQUENCE [LARGE SCALE GENOMIC DNA]</scope>
    <source>
        <strain evidence="3 4">SDU14</strain>
    </source>
</reference>
<feature type="compositionally biased region" description="Gly residues" evidence="1">
    <location>
        <begin position="29"/>
        <end position="45"/>
    </location>
</feature>
<dbReference type="RefSeq" id="WP_272421863.1">
    <property type="nucleotide sequence ID" value="NZ_JAGTJJ010000023.1"/>
</dbReference>
<evidence type="ECO:0000313" key="4">
    <source>
        <dbReference type="Proteomes" id="UP001151081"/>
    </source>
</evidence>
<feature type="compositionally biased region" description="Low complexity" evidence="1">
    <location>
        <begin position="46"/>
        <end position="59"/>
    </location>
</feature>
<dbReference type="EMBL" id="JAGTJJ010000023">
    <property type="protein sequence ID" value="MDC3984775.1"/>
    <property type="molecule type" value="Genomic_DNA"/>
</dbReference>
<feature type="signal peptide" evidence="2">
    <location>
        <begin position="1"/>
        <end position="19"/>
    </location>
</feature>
<dbReference type="Gene3D" id="2.60.120.380">
    <property type="match status" value="1"/>
</dbReference>